<evidence type="ECO:0000313" key="2">
    <source>
        <dbReference type="EMBL" id="AII07098.1"/>
    </source>
</evidence>
<name>A0A076EPE6_RHOOP</name>
<dbReference type="RefSeq" id="WP_037228313.1">
    <property type="nucleotide sequence ID" value="NZ_CP008947.1"/>
</dbReference>
<dbReference type="EMBL" id="CP008947">
    <property type="protein sequence ID" value="AII07098.1"/>
    <property type="molecule type" value="Genomic_DNA"/>
</dbReference>
<feature type="compositionally biased region" description="Basic residues" evidence="1">
    <location>
        <begin position="1"/>
        <end position="12"/>
    </location>
</feature>
<dbReference type="eggNOG" id="ENOG5032Z1I">
    <property type="taxonomic scope" value="Bacteria"/>
</dbReference>
<feature type="compositionally biased region" description="Basic and acidic residues" evidence="1">
    <location>
        <begin position="13"/>
        <end position="44"/>
    </location>
</feature>
<evidence type="ECO:0000256" key="1">
    <source>
        <dbReference type="SAM" id="MobiDB-lite"/>
    </source>
</evidence>
<evidence type="ECO:0000313" key="3">
    <source>
        <dbReference type="Proteomes" id="UP000028488"/>
    </source>
</evidence>
<dbReference type="Proteomes" id="UP000028488">
    <property type="component" value="Chromosome"/>
</dbReference>
<gene>
    <name evidence="2" type="ORF">EP51_21550</name>
</gene>
<feature type="region of interest" description="Disordered" evidence="1">
    <location>
        <begin position="1"/>
        <end position="44"/>
    </location>
</feature>
<protein>
    <submittedName>
        <fullName evidence="2">Uncharacterized protein</fullName>
    </submittedName>
</protein>
<accession>A0A076EPE6</accession>
<dbReference type="InterPro" id="IPR045522">
    <property type="entry name" value="DUF6474"/>
</dbReference>
<organism evidence="2 3">
    <name type="scientific">Rhodococcus opacus</name>
    <name type="common">Nocardia opaca</name>
    <dbReference type="NCBI Taxonomy" id="37919"/>
    <lineage>
        <taxon>Bacteria</taxon>
        <taxon>Bacillati</taxon>
        <taxon>Actinomycetota</taxon>
        <taxon>Actinomycetes</taxon>
        <taxon>Mycobacteriales</taxon>
        <taxon>Nocardiaceae</taxon>
        <taxon>Rhodococcus</taxon>
    </lineage>
</organism>
<dbReference type="Pfam" id="PF20079">
    <property type="entry name" value="DUF6474"/>
    <property type="match status" value="1"/>
</dbReference>
<reference evidence="2 3" key="1">
    <citation type="submission" date="2014-07" db="EMBL/GenBank/DDBJ databases">
        <title>Genome Sequence of Rhodococcus opacus Strain R7, a Biodegrader of Mono- and Polycyclic Aromatic Hydrocarbons.</title>
        <authorList>
            <person name="Di Gennaro P."/>
            <person name="Zampolli J."/>
            <person name="Presti I."/>
            <person name="Cappelletti M."/>
            <person name="D'Ursi P."/>
            <person name="Orro A."/>
            <person name="Mezzelani A."/>
            <person name="Milanesi L."/>
        </authorList>
    </citation>
    <scope>NUCLEOTIDE SEQUENCE [LARGE SCALE GENOMIC DNA]</scope>
    <source>
        <strain evidence="2 3">R7</strain>
    </source>
</reference>
<dbReference type="AlphaFoldDB" id="A0A076EPE6"/>
<sequence>MGLLKKRKSRATRKAEAKALRHKAGVEAKLSARNERKRDKQAAKAGRKLEAAELKSLKKVEKAQIAALKAEEKAAAQKGFTVAAVRKYLGVARLLTPVLLPIAYRAATVVRGQIDARRADRMGVDIDQLANFTGHGAKLSARIAGAESSTTEILGQKPDDAETQKFAAAIRDRLGDLSTAVRAAEQMPQARRKAAHHAISSELDGVEADLLARLGVR</sequence>
<proteinExistence type="predicted"/>